<keyword evidence="1 2" id="KW-0238">DNA-binding</keyword>
<dbReference type="STRING" id="1792845.BC343_21140"/>
<dbReference type="EMBL" id="MBTF01000002">
    <property type="protein sequence ID" value="OOQ61470.1"/>
    <property type="molecule type" value="Genomic_DNA"/>
</dbReference>
<sequence length="215" mass="24751">MEKEKTDKKDHILDVAEKIFAEFGYDGASTRAISGEAGVNMAMLNYYFGSKEGLFLAIFERRITYFQKLLAEIGNDETTSSWEKLEKFIDSYVERAVNNSCFHIMLHREISKTKKTELTDRITPIVMKNVLVFRNIITEGIENDSFNKTVDQDMVVATMFGTKNYIVNTPHISSAILGYDVLDGKIQEEILKPRMTKYLKDIFKAYLLNENDNNK</sequence>
<protein>
    <recommendedName>
        <fullName evidence="3">HTH tetR-type domain-containing protein</fullName>
    </recommendedName>
</protein>
<evidence type="ECO:0000256" key="1">
    <source>
        <dbReference type="ARBA" id="ARBA00023125"/>
    </source>
</evidence>
<dbReference type="SUPFAM" id="SSF48498">
    <property type="entry name" value="Tetracyclin repressor-like, C-terminal domain"/>
    <property type="match status" value="1"/>
</dbReference>
<proteinExistence type="predicted"/>
<evidence type="ECO:0000313" key="5">
    <source>
        <dbReference type="Proteomes" id="UP000189739"/>
    </source>
</evidence>
<dbReference type="InterPro" id="IPR023772">
    <property type="entry name" value="DNA-bd_HTH_TetR-type_CS"/>
</dbReference>
<dbReference type="InterPro" id="IPR013570">
    <property type="entry name" value="Tscrpt_reg_YsiA_C"/>
</dbReference>
<evidence type="ECO:0000259" key="3">
    <source>
        <dbReference type="PROSITE" id="PS50977"/>
    </source>
</evidence>
<dbReference type="InterPro" id="IPR050109">
    <property type="entry name" value="HTH-type_TetR-like_transc_reg"/>
</dbReference>
<dbReference type="PANTHER" id="PTHR30328:SF54">
    <property type="entry name" value="HTH-TYPE TRANSCRIPTIONAL REPRESSOR SCO4008"/>
    <property type="match status" value="1"/>
</dbReference>
<dbReference type="AlphaFoldDB" id="A0A1S9PKJ5"/>
<dbReference type="OrthoDB" id="9789566at2"/>
<dbReference type="PRINTS" id="PR00455">
    <property type="entry name" value="HTHTETR"/>
</dbReference>
<accession>A0A1S9PKJ5</accession>
<reference evidence="4 5" key="1">
    <citation type="submission" date="2016-07" db="EMBL/GenBank/DDBJ databases">
        <title>Genomic analysis of zinc-resistant bacterium Mucilaginibacter pedocola TBZ30.</title>
        <authorList>
            <person name="Huang J."/>
            <person name="Tang J."/>
        </authorList>
    </citation>
    <scope>NUCLEOTIDE SEQUENCE [LARGE SCALE GENOMIC DNA]</scope>
    <source>
        <strain evidence="4 5">TBZ30</strain>
    </source>
</reference>
<dbReference type="Pfam" id="PF08359">
    <property type="entry name" value="TetR_C_4"/>
    <property type="match status" value="1"/>
</dbReference>
<organism evidence="4 5">
    <name type="scientific">Mucilaginibacter pedocola</name>
    <dbReference type="NCBI Taxonomy" id="1792845"/>
    <lineage>
        <taxon>Bacteria</taxon>
        <taxon>Pseudomonadati</taxon>
        <taxon>Bacteroidota</taxon>
        <taxon>Sphingobacteriia</taxon>
        <taxon>Sphingobacteriales</taxon>
        <taxon>Sphingobacteriaceae</taxon>
        <taxon>Mucilaginibacter</taxon>
    </lineage>
</organism>
<dbReference type="PANTHER" id="PTHR30328">
    <property type="entry name" value="TRANSCRIPTIONAL REPRESSOR"/>
    <property type="match status" value="1"/>
</dbReference>
<dbReference type="InterPro" id="IPR001647">
    <property type="entry name" value="HTH_TetR"/>
</dbReference>
<dbReference type="Gene3D" id="1.10.357.10">
    <property type="entry name" value="Tetracycline Repressor, domain 2"/>
    <property type="match status" value="1"/>
</dbReference>
<dbReference type="InterPro" id="IPR009057">
    <property type="entry name" value="Homeodomain-like_sf"/>
</dbReference>
<dbReference type="GO" id="GO:0003677">
    <property type="term" value="F:DNA binding"/>
    <property type="evidence" value="ECO:0007669"/>
    <property type="project" value="UniProtKB-UniRule"/>
</dbReference>
<comment type="caution">
    <text evidence="4">The sequence shown here is derived from an EMBL/GenBank/DDBJ whole genome shotgun (WGS) entry which is preliminary data.</text>
</comment>
<gene>
    <name evidence="4" type="ORF">BC343_21140</name>
</gene>
<dbReference type="RefSeq" id="WP_078346760.1">
    <property type="nucleotide sequence ID" value="NZ_MBTF01000002.1"/>
</dbReference>
<dbReference type="PROSITE" id="PS50977">
    <property type="entry name" value="HTH_TETR_2"/>
    <property type="match status" value="1"/>
</dbReference>
<keyword evidence="5" id="KW-1185">Reference proteome</keyword>
<dbReference type="Pfam" id="PF00440">
    <property type="entry name" value="TetR_N"/>
    <property type="match status" value="1"/>
</dbReference>
<name>A0A1S9PKJ5_9SPHI</name>
<dbReference type="PROSITE" id="PS01081">
    <property type="entry name" value="HTH_TETR_1"/>
    <property type="match status" value="1"/>
</dbReference>
<dbReference type="Proteomes" id="UP000189739">
    <property type="component" value="Unassembled WGS sequence"/>
</dbReference>
<evidence type="ECO:0000256" key="2">
    <source>
        <dbReference type="PROSITE-ProRule" id="PRU00335"/>
    </source>
</evidence>
<dbReference type="SUPFAM" id="SSF46689">
    <property type="entry name" value="Homeodomain-like"/>
    <property type="match status" value="1"/>
</dbReference>
<feature type="DNA-binding region" description="H-T-H motif" evidence="2">
    <location>
        <begin position="29"/>
        <end position="48"/>
    </location>
</feature>
<evidence type="ECO:0000313" key="4">
    <source>
        <dbReference type="EMBL" id="OOQ61470.1"/>
    </source>
</evidence>
<feature type="domain" description="HTH tetR-type" evidence="3">
    <location>
        <begin position="6"/>
        <end position="66"/>
    </location>
</feature>
<dbReference type="InterPro" id="IPR036271">
    <property type="entry name" value="Tet_transcr_reg_TetR-rel_C_sf"/>
</dbReference>